<proteinExistence type="predicted"/>
<dbReference type="Proteomes" id="UP001281410">
    <property type="component" value="Unassembled WGS sequence"/>
</dbReference>
<name>A0AAE0AF33_9ROSI</name>
<keyword evidence="2" id="KW-1185">Reference proteome</keyword>
<evidence type="ECO:0000313" key="1">
    <source>
        <dbReference type="EMBL" id="KAK3212072.1"/>
    </source>
</evidence>
<accession>A0AAE0AF33</accession>
<comment type="caution">
    <text evidence="1">The sequence shown here is derived from an EMBL/GenBank/DDBJ whole genome shotgun (WGS) entry which is preliminary data.</text>
</comment>
<reference evidence="1" key="1">
    <citation type="journal article" date="2023" name="Plant J.">
        <title>Genome sequences and population genomics provide insights into the demographic history, inbreeding, and mutation load of two 'living fossil' tree species of Dipteronia.</title>
        <authorList>
            <person name="Feng Y."/>
            <person name="Comes H.P."/>
            <person name="Chen J."/>
            <person name="Zhu S."/>
            <person name="Lu R."/>
            <person name="Zhang X."/>
            <person name="Li P."/>
            <person name="Qiu J."/>
            <person name="Olsen K.M."/>
            <person name="Qiu Y."/>
        </authorList>
    </citation>
    <scope>NUCLEOTIDE SEQUENCE</scope>
    <source>
        <strain evidence="1">NBL</strain>
    </source>
</reference>
<gene>
    <name evidence="1" type="ORF">Dsin_016778</name>
</gene>
<evidence type="ECO:0000313" key="2">
    <source>
        <dbReference type="Proteomes" id="UP001281410"/>
    </source>
</evidence>
<dbReference type="EMBL" id="JANJYJ010000005">
    <property type="protein sequence ID" value="KAK3212072.1"/>
    <property type="molecule type" value="Genomic_DNA"/>
</dbReference>
<sequence length="167" mass="18846">IFNSSNPTQHDINKVLEGCRPRIDPNMSGRLDSKFTEDEIKRAIFEMNPIKAPCSGRCSRGGSIISHLFFEDDSLLFTKANEKNCKAIRTIFVEYERATVQALNFGKSAMCISPSFSAKEGERLASMIGVKLMDCHENYLGLQFFSGINKRKIFANIVDRVWNKVKG</sequence>
<dbReference type="AlphaFoldDB" id="A0AAE0AF33"/>
<organism evidence="1 2">
    <name type="scientific">Dipteronia sinensis</name>
    <dbReference type="NCBI Taxonomy" id="43782"/>
    <lineage>
        <taxon>Eukaryota</taxon>
        <taxon>Viridiplantae</taxon>
        <taxon>Streptophyta</taxon>
        <taxon>Embryophyta</taxon>
        <taxon>Tracheophyta</taxon>
        <taxon>Spermatophyta</taxon>
        <taxon>Magnoliopsida</taxon>
        <taxon>eudicotyledons</taxon>
        <taxon>Gunneridae</taxon>
        <taxon>Pentapetalae</taxon>
        <taxon>rosids</taxon>
        <taxon>malvids</taxon>
        <taxon>Sapindales</taxon>
        <taxon>Sapindaceae</taxon>
        <taxon>Hippocastanoideae</taxon>
        <taxon>Acereae</taxon>
        <taxon>Dipteronia</taxon>
    </lineage>
</organism>
<feature type="non-terminal residue" evidence="1">
    <location>
        <position position="167"/>
    </location>
</feature>
<protein>
    <submittedName>
        <fullName evidence="1">Uncharacterized protein</fullName>
    </submittedName>
</protein>